<dbReference type="InterPro" id="IPR050477">
    <property type="entry name" value="GrpII_AminoAcid_Decarb"/>
</dbReference>
<evidence type="ECO:0000256" key="1">
    <source>
        <dbReference type="ARBA" id="ARBA00001933"/>
    </source>
</evidence>
<comment type="caution">
    <text evidence="5">The sequence shown here is derived from an EMBL/GenBank/DDBJ whole genome shotgun (WGS) entry which is preliminary data.</text>
</comment>
<dbReference type="PANTHER" id="PTHR42735:SF1">
    <property type="entry name" value="PYRIDOXAL-DEPENDENT DECARBOXYLASE DOMAIN-CONTAINING PROTEIN 1-RELATED"/>
    <property type="match status" value="1"/>
</dbReference>
<protein>
    <recommendedName>
        <fullName evidence="7">Pyridoxal-dependent decarboxylase domain-containing protein 1</fullName>
    </recommendedName>
</protein>
<comment type="cofactor">
    <cofactor evidence="1">
        <name>pyridoxal 5'-phosphate</name>
        <dbReference type="ChEBI" id="CHEBI:597326"/>
    </cofactor>
</comment>
<dbReference type="InterPro" id="IPR015424">
    <property type="entry name" value="PyrdxlP-dep_Trfase"/>
</dbReference>
<accession>A0AAV7JMG5</accession>
<evidence type="ECO:0000313" key="6">
    <source>
        <dbReference type="Proteomes" id="UP001165289"/>
    </source>
</evidence>
<dbReference type="AlphaFoldDB" id="A0AAV7JMG5"/>
<sequence>MSGSPAARQATPPPGNTDAPNNELYVPSELYKQVNRFLERFFDPSPVPIESKVDLSRLMSAIPFETILNILYIYFCPEGETHPDTPNPSLRAGGTQLGAVVSTLVPYVSVAYDIEQLDHVVGRVSKECSEWIREMICLPDFTGTLFHSDTRCIGGLGKIAQLALHQRYPALYEEGPATLVSNPPVIYISPAAPEHLELQLAISLSIGRNSIVRLPPVTIGCPIIDVDKFEEIIAKHNREGRRPLLLLAYLGTPDTGHTDNFSRLSCVCSLENIWLHLAGISLSNLVLSHRQNLSSLTSIVTQGNSLTLDIGLWFGLPTLPNVTLYKENDAVISNRDIMHKLIGLKNKQEYLLPIVVWTTILSIGRKGLISTVDYAMGIATAIIQGLCDIHSIKLISPEHASFMIRFGYKGPPFLLKRGNDTTQGATEEPTQYLPVEITNDFFDVISESLLPDFPTLNLIEGPETNELRYFTIDVYHCFTQLGAGLEEVDKFIKKLKLITEELDATLYTRVKISKHFHKDINLSVKEVKGRTSTACIHYMPTKLVNSPALRPEQITELNKANRKLATHMSGKHHAYGYCVIQDYVYVELGRIKPGEQQDVLETFNEIKEQANQLDVDSDQLEVLSEQVAAVLSNAQAELVEEQDRAFWDEGLIRKVPLIGSVVNWWSPYNPQPTGRSFNFISGKMEPTAEVYKNKAQLTTDETGLSLADSSLISASSLSIASKTGSVESPLKEKPEP</sequence>
<dbReference type="SUPFAM" id="SSF53383">
    <property type="entry name" value="PLP-dependent transferases"/>
    <property type="match status" value="1"/>
</dbReference>
<evidence type="ECO:0000256" key="2">
    <source>
        <dbReference type="ARBA" id="ARBA00022898"/>
    </source>
</evidence>
<evidence type="ECO:0008006" key="7">
    <source>
        <dbReference type="Google" id="ProtNLM"/>
    </source>
</evidence>
<dbReference type="InterPro" id="IPR015421">
    <property type="entry name" value="PyrdxlP-dep_Trfase_major"/>
</dbReference>
<evidence type="ECO:0000256" key="4">
    <source>
        <dbReference type="SAM" id="MobiDB-lite"/>
    </source>
</evidence>
<evidence type="ECO:0000256" key="3">
    <source>
        <dbReference type="ARBA" id="ARBA00023239"/>
    </source>
</evidence>
<keyword evidence="3" id="KW-0456">Lyase</keyword>
<dbReference type="PANTHER" id="PTHR42735">
    <property type="match status" value="1"/>
</dbReference>
<dbReference type="EMBL" id="JAKMXF010000318">
    <property type="protein sequence ID" value="KAI6649714.1"/>
    <property type="molecule type" value="Genomic_DNA"/>
</dbReference>
<proteinExistence type="predicted"/>
<dbReference type="Gene3D" id="3.40.640.10">
    <property type="entry name" value="Type I PLP-dependent aspartate aminotransferase-like (Major domain)"/>
    <property type="match status" value="1"/>
</dbReference>
<feature type="region of interest" description="Disordered" evidence="4">
    <location>
        <begin position="1"/>
        <end position="23"/>
    </location>
</feature>
<gene>
    <name evidence="5" type="ORF">LOD99_6504</name>
</gene>
<dbReference type="Proteomes" id="UP001165289">
    <property type="component" value="Unassembled WGS sequence"/>
</dbReference>
<name>A0AAV7JMG5_9METZ</name>
<keyword evidence="2" id="KW-0663">Pyridoxal phosphate</keyword>
<reference evidence="5 6" key="1">
    <citation type="journal article" date="2023" name="BMC Biol.">
        <title>The compact genome of the sponge Oopsacas minuta (Hexactinellida) is lacking key metazoan core genes.</title>
        <authorList>
            <person name="Santini S."/>
            <person name="Schenkelaars Q."/>
            <person name="Jourda C."/>
            <person name="Duchesne M."/>
            <person name="Belahbib H."/>
            <person name="Rocher C."/>
            <person name="Selva M."/>
            <person name="Riesgo A."/>
            <person name="Vervoort M."/>
            <person name="Leys S.P."/>
            <person name="Kodjabachian L."/>
            <person name="Le Bivic A."/>
            <person name="Borchiellini C."/>
            <person name="Claverie J.M."/>
            <person name="Renard E."/>
        </authorList>
    </citation>
    <scope>NUCLEOTIDE SEQUENCE [LARGE SCALE GENOMIC DNA]</scope>
    <source>
        <strain evidence="5">SPO-2</strain>
    </source>
</reference>
<organism evidence="5 6">
    <name type="scientific">Oopsacas minuta</name>
    <dbReference type="NCBI Taxonomy" id="111878"/>
    <lineage>
        <taxon>Eukaryota</taxon>
        <taxon>Metazoa</taxon>
        <taxon>Porifera</taxon>
        <taxon>Hexactinellida</taxon>
        <taxon>Hexasterophora</taxon>
        <taxon>Lyssacinosida</taxon>
        <taxon>Leucopsacidae</taxon>
        <taxon>Oopsacas</taxon>
    </lineage>
</organism>
<evidence type="ECO:0000313" key="5">
    <source>
        <dbReference type="EMBL" id="KAI6649714.1"/>
    </source>
</evidence>
<keyword evidence="6" id="KW-1185">Reference proteome</keyword>